<evidence type="ECO:0000313" key="16">
    <source>
        <dbReference type="EMBL" id="CAF2104937.1"/>
    </source>
</evidence>
<evidence type="ECO:0000256" key="4">
    <source>
        <dbReference type="ARBA" id="ARBA00021589"/>
    </source>
</evidence>
<keyword evidence="13" id="KW-0234">DNA repair</keyword>
<dbReference type="FunFam" id="1.10.287.690:FF:000002">
    <property type="entry name" value="DNA polymerase zeta"/>
    <property type="match status" value="1"/>
</dbReference>
<evidence type="ECO:0000259" key="15">
    <source>
        <dbReference type="Pfam" id="PF00136"/>
    </source>
</evidence>
<comment type="cofactor">
    <cofactor evidence="1">
        <name>[4Fe-4S] cluster</name>
        <dbReference type="ChEBI" id="CHEBI:49883"/>
    </cofactor>
</comment>
<dbReference type="PANTHER" id="PTHR45812">
    <property type="entry name" value="DNA POLYMERASE ZETA CATALYTIC SUBUNIT"/>
    <property type="match status" value="1"/>
</dbReference>
<evidence type="ECO:0000313" key="17">
    <source>
        <dbReference type="EMBL" id="CAF4354368.1"/>
    </source>
</evidence>
<keyword evidence="9" id="KW-0862">Zinc</keyword>
<dbReference type="Proteomes" id="UP000663824">
    <property type="component" value="Unassembled WGS sequence"/>
</dbReference>
<name>A0A816U5M9_9BILA</name>
<evidence type="ECO:0000256" key="5">
    <source>
        <dbReference type="ARBA" id="ARBA00022679"/>
    </source>
</evidence>
<gene>
    <name evidence="16" type="ORF">MBJ925_LOCUS23115</name>
    <name evidence="17" type="ORF">SMN809_LOCUS28392</name>
</gene>
<evidence type="ECO:0000256" key="3">
    <source>
        <dbReference type="ARBA" id="ARBA00012417"/>
    </source>
</evidence>
<dbReference type="GO" id="GO:0051536">
    <property type="term" value="F:iron-sulfur cluster binding"/>
    <property type="evidence" value="ECO:0007669"/>
    <property type="project" value="UniProtKB-KW"/>
</dbReference>
<dbReference type="EMBL" id="CAJOBI010047380">
    <property type="protein sequence ID" value="CAF4354368.1"/>
    <property type="molecule type" value="Genomic_DNA"/>
</dbReference>
<dbReference type="GO" id="GO:0016035">
    <property type="term" value="C:zeta DNA polymerase complex"/>
    <property type="evidence" value="ECO:0007669"/>
    <property type="project" value="InterPro"/>
</dbReference>
<evidence type="ECO:0000256" key="6">
    <source>
        <dbReference type="ARBA" id="ARBA00022695"/>
    </source>
</evidence>
<feature type="non-terminal residue" evidence="16">
    <location>
        <position position="59"/>
    </location>
</feature>
<dbReference type="InterPro" id="IPR043502">
    <property type="entry name" value="DNA/RNA_pol_sf"/>
</dbReference>
<proteinExistence type="inferred from homology"/>
<dbReference type="SUPFAM" id="SSF56672">
    <property type="entry name" value="DNA/RNA polymerases"/>
    <property type="match status" value="1"/>
</dbReference>
<dbReference type="GO" id="GO:0003677">
    <property type="term" value="F:DNA binding"/>
    <property type="evidence" value="ECO:0007669"/>
    <property type="project" value="InterPro"/>
</dbReference>
<evidence type="ECO:0000256" key="8">
    <source>
        <dbReference type="ARBA" id="ARBA00022763"/>
    </source>
</evidence>
<reference evidence="16" key="1">
    <citation type="submission" date="2021-02" db="EMBL/GenBank/DDBJ databases">
        <authorList>
            <person name="Nowell W R."/>
        </authorList>
    </citation>
    <scope>NUCLEOTIDE SEQUENCE</scope>
</reference>
<comment type="caution">
    <text evidence="16">The sequence shown here is derived from an EMBL/GenBank/DDBJ whole genome shotgun (WGS) entry which is preliminary data.</text>
</comment>
<dbReference type="GO" id="GO:0042276">
    <property type="term" value="P:error-prone translesion synthesis"/>
    <property type="evidence" value="ECO:0007669"/>
    <property type="project" value="TreeGrafter"/>
</dbReference>
<dbReference type="GO" id="GO:0000166">
    <property type="term" value="F:nucleotide binding"/>
    <property type="evidence" value="ECO:0007669"/>
    <property type="project" value="InterPro"/>
</dbReference>
<evidence type="ECO:0000256" key="10">
    <source>
        <dbReference type="ARBA" id="ARBA00022932"/>
    </source>
</evidence>
<dbReference type="Pfam" id="PF00136">
    <property type="entry name" value="DNA_pol_B"/>
    <property type="match status" value="1"/>
</dbReference>
<feature type="domain" description="DNA-directed DNA polymerase family B multifunctional" evidence="15">
    <location>
        <begin position="1"/>
        <end position="58"/>
    </location>
</feature>
<evidence type="ECO:0000256" key="9">
    <source>
        <dbReference type="ARBA" id="ARBA00022833"/>
    </source>
</evidence>
<keyword evidence="7" id="KW-0479">Metal-binding</keyword>
<evidence type="ECO:0000256" key="12">
    <source>
        <dbReference type="ARBA" id="ARBA00023014"/>
    </source>
</evidence>
<dbReference type="InterPro" id="IPR006134">
    <property type="entry name" value="DNA-dir_DNA_pol_B_multi_dom"/>
</dbReference>
<keyword evidence="6" id="KW-0548">Nucleotidyltransferase</keyword>
<keyword evidence="11" id="KW-0408">Iron</keyword>
<sequence>MLDEILATRVMVKNTMKLVDKKSALYKTLDARQLCLKLIANVTFGYTSASFSGRMPCVE</sequence>
<keyword evidence="10" id="KW-0239">DNA-directed DNA polymerase</keyword>
<dbReference type="GO" id="GO:0046872">
    <property type="term" value="F:metal ion binding"/>
    <property type="evidence" value="ECO:0007669"/>
    <property type="project" value="UniProtKB-KW"/>
</dbReference>
<dbReference type="EC" id="2.7.7.7" evidence="3"/>
<dbReference type="GO" id="GO:0003887">
    <property type="term" value="F:DNA-directed DNA polymerase activity"/>
    <property type="evidence" value="ECO:0007669"/>
    <property type="project" value="UniProtKB-KW"/>
</dbReference>
<dbReference type="Gene3D" id="1.10.287.690">
    <property type="entry name" value="Helix hairpin bin"/>
    <property type="match status" value="1"/>
</dbReference>
<dbReference type="PANTHER" id="PTHR45812:SF1">
    <property type="entry name" value="DNA POLYMERASE ZETA CATALYTIC SUBUNIT"/>
    <property type="match status" value="1"/>
</dbReference>
<dbReference type="EMBL" id="CAJNRE010011811">
    <property type="protein sequence ID" value="CAF2104937.1"/>
    <property type="molecule type" value="Genomic_DNA"/>
</dbReference>
<evidence type="ECO:0000256" key="7">
    <source>
        <dbReference type="ARBA" id="ARBA00022723"/>
    </source>
</evidence>
<evidence type="ECO:0000256" key="13">
    <source>
        <dbReference type="ARBA" id="ARBA00023204"/>
    </source>
</evidence>
<evidence type="ECO:0000256" key="1">
    <source>
        <dbReference type="ARBA" id="ARBA00001966"/>
    </source>
</evidence>
<comment type="catalytic activity">
    <reaction evidence="14">
        <text>DNA(n) + a 2'-deoxyribonucleoside 5'-triphosphate = DNA(n+1) + diphosphate</text>
        <dbReference type="Rhea" id="RHEA:22508"/>
        <dbReference type="Rhea" id="RHEA-COMP:17339"/>
        <dbReference type="Rhea" id="RHEA-COMP:17340"/>
        <dbReference type="ChEBI" id="CHEBI:33019"/>
        <dbReference type="ChEBI" id="CHEBI:61560"/>
        <dbReference type="ChEBI" id="CHEBI:173112"/>
        <dbReference type="EC" id="2.7.7.7"/>
    </reaction>
</comment>
<dbReference type="GO" id="GO:0000724">
    <property type="term" value="P:double-strand break repair via homologous recombination"/>
    <property type="evidence" value="ECO:0007669"/>
    <property type="project" value="TreeGrafter"/>
</dbReference>
<dbReference type="AlphaFoldDB" id="A0A816U5M9"/>
<organism evidence="16 18">
    <name type="scientific">Rotaria magnacalcarata</name>
    <dbReference type="NCBI Taxonomy" id="392030"/>
    <lineage>
        <taxon>Eukaryota</taxon>
        <taxon>Metazoa</taxon>
        <taxon>Spiralia</taxon>
        <taxon>Gnathifera</taxon>
        <taxon>Rotifera</taxon>
        <taxon>Eurotatoria</taxon>
        <taxon>Bdelloidea</taxon>
        <taxon>Philodinida</taxon>
        <taxon>Philodinidae</taxon>
        <taxon>Rotaria</taxon>
    </lineage>
</organism>
<evidence type="ECO:0000256" key="2">
    <source>
        <dbReference type="ARBA" id="ARBA00005755"/>
    </source>
</evidence>
<keyword evidence="12" id="KW-0411">Iron-sulfur</keyword>
<dbReference type="InterPro" id="IPR030559">
    <property type="entry name" value="PolZ_Rev3"/>
</dbReference>
<evidence type="ECO:0000313" key="18">
    <source>
        <dbReference type="Proteomes" id="UP000663824"/>
    </source>
</evidence>
<evidence type="ECO:0000256" key="14">
    <source>
        <dbReference type="ARBA" id="ARBA00049244"/>
    </source>
</evidence>
<keyword evidence="8" id="KW-0227">DNA damage</keyword>
<comment type="similarity">
    <text evidence="2">Belongs to the DNA polymerase type-B family.</text>
</comment>
<evidence type="ECO:0000256" key="11">
    <source>
        <dbReference type="ARBA" id="ARBA00023004"/>
    </source>
</evidence>
<dbReference type="Proteomes" id="UP000676336">
    <property type="component" value="Unassembled WGS sequence"/>
</dbReference>
<keyword evidence="5" id="KW-0808">Transferase</keyword>
<accession>A0A816U5M9</accession>
<dbReference type="GO" id="GO:0005634">
    <property type="term" value="C:nucleus"/>
    <property type="evidence" value="ECO:0007669"/>
    <property type="project" value="TreeGrafter"/>
</dbReference>
<protein>
    <recommendedName>
        <fullName evidence="4">DNA polymerase zeta catalytic subunit</fullName>
        <ecNumber evidence="3">2.7.7.7</ecNumber>
    </recommendedName>
</protein>